<evidence type="ECO:0000256" key="11">
    <source>
        <dbReference type="ARBA" id="ARBA00022729"/>
    </source>
</evidence>
<feature type="domain" description="Protein kinase" evidence="26">
    <location>
        <begin position="724"/>
        <end position="1033"/>
    </location>
</feature>
<evidence type="ECO:0000256" key="16">
    <source>
        <dbReference type="ARBA" id="ARBA00022989"/>
    </source>
</evidence>
<dbReference type="Proteomes" id="UP001187471">
    <property type="component" value="Unassembled WGS sequence"/>
</dbReference>
<evidence type="ECO:0000256" key="9">
    <source>
        <dbReference type="ARBA" id="ARBA00022679"/>
    </source>
</evidence>
<feature type="transmembrane region" description="Helical" evidence="24">
    <location>
        <begin position="1482"/>
        <end position="1503"/>
    </location>
</feature>
<evidence type="ECO:0000313" key="27">
    <source>
        <dbReference type="EMBL" id="KAK2970110.1"/>
    </source>
</evidence>
<dbReference type="Pfam" id="PF00560">
    <property type="entry name" value="LRR_1"/>
    <property type="match status" value="2"/>
</dbReference>
<dbReference type="GO" id="GO:0005524">
    <property type="term" value="F:ATP binding"/>
    <property type="evidence" value="ECO:0007669"/>
    <property type="project" value="UniProtKB-UniRule"/>
</dbReference>
<evidence type="ECO:0000256" key="15">
    <source>
        <dbReference type="ARBA" id="ARBA00022840"/>
    </source>
</evidence>
<dbReference type="PROSITE" id="PS50011">
    <property type="entry name" value="PROTEIN_KINASE_DOM"/>
    <property type="match status" value="2"/>
</dbReference>
<dbReference type="Gene3D" id="3.30.200.20">
    <property type="entry name" value="Phosphorylase Kinase, domain 1"/>
    <property type="match status" value="2"/>
</dbReference>
<organism evidence="27 28">
    <name type="scientific">Escallonia rubra</name>
    <dbReference type="NCBI Taxonomy" id="112253"/>
    <lineage>
        <taxon>Eukaryota</taxon>
        <taxon>Viridiplantae</taxon>
        <taxon>Streptophyta</taxon>
        <taxon>Embryophyta</taxon>
        <taxon>Tracheophyta</taxon>
        <taxon>Spermatophyta</taxon>
        <taxon>Magnoliopsida</taxon>
        <taxon>eudicotyledons</taxon>
        <taxon>Gunneridae</taxon>
        <taxon>Pentapetalae</taxon>
        <taxon>asterids</taxon>
        <taxon>campanulids</taxon>
        <taxon>Escalloniales</taxon>
        <taxon>Escalloniaceae</taxon>
        <taxon>Escallonia</taxon>
    </lineage>
</organism>
<dbReference type="InterPro" id="IPR001245">
    <property type="entry name" value="Ser-Thr/Tyr_kinase_cat_dom"/>
</dbReference>
<dbReference type="Pfam" id="PF07714">
    <property type="entry name" value="PK_Tyr_Ser-Thr"/>
    <property type="match status" value="1"/>
</dbReference>
<keyword evidence="9" id="KW-0808">Transferase</keyword>
<dbReference type="InterPro" id="IPR032675">
    <property type="entry name" value="LRR_dom_sf"/>
</dbReference>
<evidence type="ECO:0000256" key="23">
    <source>
        <dbReference type="SAM" id="MobiDB-lite"/>
    </source>
</evidence>
<keyword evidence="28" id="KW-1185">Reference proteome</keyword>
<keyword evidence="19" id="KW-0325">Glycoprotein</keyword>
<evidence type="ECO:0000256" key="20">
    <source>
        <dbReference type="ARBA" id="ARBA00047899"/>
    </source>
</evidence>
<evidence type="ECO:0000256" key="21">
    <source>
        <dbReference type="ARBA" id="ARBA00048679"/>
    </source>
</evidence>
<keyword evidence="5" id="KW-1003">Cell membrane</keyword>
<dbReference type="Pfam" id="PF13855">
    <property type="entry name" value="LRR_8"/>
    <property type="match status" value="1"/>
</dbReference>
<evidence type="ECO:0000256" key="17">
    <source>
        <dbReference type="ARBA" id="ARBA00023136"/>
    </source>
</evidence>
<feature type="binding site" evidence="22">
    <location>
        <position position="753"/>
    </location>
    <ligand>
        <name>ATP</name>
        <dbReference type="ChEBI" id="CHEBI:30616"/>
    </ligand>
</feature>
<dbReference type="FunFam" id="3.80.10.10:FF:000288">
    <property type="entry name" value="LRR receptor-like serine/threonine-protein kinase EFR"/>
    <property type="match status" value="2"/>
</dbReference>
<dbReference type="GO" id="GO:0033612">
    <property type="term" value="F:receptor serine/threonine kinase binding"/>
    <property type="evidence" value="ECO:0007669"/>
    <property type="project" value="TreeGrafter"/>
</dbReference>
<name>A0AA88U4G4_9ASTE</name>
<comment type="catalytic activity">
    <reaction evidence="20">
        <text>L-threonyl-[protein] + ATP = O-phospho-L-threonyl-[protein] + ADP + H(+)</text>
        <dbReference type="Rhea" id="RHEA:46608"/>
        <dbReference type="Rhea" id="RHEA-COMP:11060"/>
        <dbReference type="Rhea" id="RHEA-COMP:11605"/>
        <dbReference type="ChEBI" id="CHEBI:15378"/>
        <dbReference type="ChEBI" id="CHEBI:30013"/>
        <dbReference type="ChEBI" id="CHEBI:30616"/>
        <dbReference type="ChEBI" id="CHEBI:61977"/>
        <dbReference type="ChEBI" id="CHEBI:456216"/>
        <dbReference type="EC" id="2.7.11.1"/>
    </reaction>
</comment>
<keyword evidence="15 22" id="KW-0067">ATP-binding</keyword>
<dbReference type="GO" id="GO:0005886">
    <property type="term" value="C:plasma membrane"/>
    <property type="evidence" value="ECO:0007669"/>
    <property type="project" value="UniProtKB-SubCell"/>
</dbReference>
<dbReference type="PANTHER" id="PTHR48056:SF89">
    <property type="entry name" value="OS06G0585982 PROTEIN"/>
    <property type="match status" value="1"/>
</dbReference>
<dbReference type="InterPro" id="IPR000719">
    <property type="entry name" value="Prot_kinase_dom"/>
</dbReference>
<keyword evidence="14" id="KW-0418">Kinase</keyword>
<comment type="caution">
    <text evidence="27">The sequence shown here is derived from an EMBL/GenBank/DDBJ whole genome shotgun (WGS) entry which is preliminary data.</text>
</comment>
<evidence type="ECO:0000256" key="13">
    <source>
        <dbReference type="ARBA" id="ARBA00022741"/>
    </source>
</evidence>
<proteinExistence type="inferred from homology"/>
<feature type="compositionally biased region" description="Basic residues" evidence="23">
    <location>
        <begin position="686"/>
        <end position="698"/>
    </location>
</feature>
<evidence type="ECO:0000256" key="19">
    <source>
        <dbReference type="ARBA" id="ARBA00023180"/>
    </source>
</evidence>
<protein>
    <recommendedName>
        <fullName evidence="4">non-specific serine/threonine protein kinase</fullName>
        <ecNumber evidence="4">2.7.11.1</ecNumber>
    </recommendedName>
</protein>
<dbReference type="GO" id="GO:0051707">
    <property type="term" value="P:response to other organism"/>
    <property type="evidence" value="ECO:0007669"/>
    <property type="project" value="UniProtKB-ARBA"/>
</dbReference>
<dbReference type="Pfam" id="PF23598">
    <property type="entry name" value="LRR_14"/>
    <property type="match status" value="2"/>
</dbReference>
<dbReference type="FunFam" id="3.80.10.10:FF:000095">
    <property type="entry name" value="LRR receptor-like serine/threonine-protein kinase GSO1"/>
    <property type="match status" value="1"/>
</dbReference>
<dbReference type="Gene3D" id="3.80.10.10">
    <property type="entry name" value="Ribonuclease Inhibitor"/>
    <property type="match status" value="7"/>
</dbReference>
<feature type="signal peptide" evidence="25">
    <location>
        <begin position="1"/>
        <end position="26"/>
    </location>
</feature>
<feature type="chain" id="PRO_5041652163" description="non-specific serine/threonine protein kinase" evidence="25">
    <location>
        <begin position="27"/>
        <end position="1854"/>
    </location>
</feature>
<keyword evidence="18" id="KW-0675">Receptor</keyword>
<dbReference type="InterPro" id="IPR013210">
    <property type="entry name" value="LRR_N_plant-typ"/>
</dbReference>
<dbReference type="EMBL" id="JAVXUO010002754">
    <property type="protein sequence ID" value="KAK2970110.1"/>
    <property type="molecule type" value="Genomic_DNA"/>
</dbReference>
<dbReference type="SMART" id="SM00369">
    <property type="entry name" value="LRR_TYP"/>
    <property type="match status" value="10"/>
</dbReference>
<feature type="binding site" evidence="22">
    <location>
        <position position="1564"/>
    </location>
    <ligand>
        <name>ATP</name>
        <dbReference type="ChEBI" id="CHEBI:30616"/>
    </ligand>
</feature>
<evidence type="ECO:0000256" key="18">
    <source>
        <dbReference type="ARBA" id="ARBA00023170"/>
    </source>
</evidence>
<dbReference type="InterPro" id="IPR003591">
    <property type="entry name" value="Leu-rich_rpt_typical-subtyp"/>
</dbReference>
<keyword evidence="10 24" id="KW-0812">Transmembrane</keyword>
<gene>
    <name evidence="27" type="ORF">RJ640_017767</name>
</gene>
<dbReference type="PANTHER" id="PTHR48056">
    <property type="entry name" value="LRR RECEPTOR-LIKE SERINE/THREONINE-PROTEIN KINASE-RELATED"/>
    <property type="match status" value="1"/>
</dbReference>
<dbReference type="Pfam" id="PF08263">
    <property type="entry name" value="LRRNT_2"/>
    <property type="match status" value="2"/>
</dbReference>
<evidence type="ECO:0000256" key="22">
    <source>
        <dbReference type="PROSITE-ProRule" id="PRU10141"/>
    </source>
</evidence>
<evidence type="ECO:0000256" key="4">
    <source>
        <dbReference type="ARBA" id="ARBA00012513"/>
    </source>
</evidence>
<evidence type="ECO:0000259" key="26">
    <source>
        <dbReference type="PROSITE" id="PS50011"/>
    </source>
</evidence>
<reference evidence="27" key="1">
    <citation type="submission" date="2022-12" db="EMBL/GenBank/DDBJ databases">
        <title>Draft genome assemblies for two species of Escallonia (Escalloniales).</title>
        <authorList>
            <person name="Chanderbali A."/>
            <person name="Dervinis C."/>
            <person name="Anghel I."/>
            <person name="Soltis D."/>
            <person name="Soltis P."/>
            <person name="Zapata F."/>
        </authorList>
    </citation>
    <scope>NUCLEOTIDE SEQUENCE</scope>
    <source>
        <strain evidence="27">UCBG92.1500</strain>
        <tissue evidence="27">Leaf</tissue>
    </source>
</reference>
<dbReference type="InterPro" id="IPR011009">
    <property type="entry name" value="Kinase-like_dom_sf"/>
</dbReference>
<dbReference type="GO" id="GO:0006952">
    <property type="term" value="P:defense response"/>
    <property type="evidence" value="ECO:0007669"/>
    <property type="project" value="UniProtKB-ARBA"/>
</dbReference>
<dbReference type="PROSITE" id="PS00108">
    <property type="entry name" value="PROTEIN_KINASE_ST"/>
    <property type="match status" value="2"/>
</dbReference>
<evidence type="ECO:0000256" key="1">
    <source>
        <dbReference type="ARBA" id="ARBA00004162"/>
    </source>
</evidence>
<evidence type="ECO:0000256" key="5">
    <source>
        <dbReference type="ARBA" id="ARBA00022475"/>
    </source>
</evidence>
<dbReference type="Pfam" id="PF00069">
    <property type="entry name" value="Pkinase"/>
    <property type="match status" value="1"/>
</dbReference>
<keyword evidence="13 22" id="KW-0547">Nucleotide-binding</keyword>
<dbReference type="InterPro" id="IPR008271">
    <property type="entry name" value="Ser/Thr_kinase_AS"/>
</dbReference>
<dbReference type="InterPro" id="IPR055414">
    <property type="entry name" value="LRR_R13L4/SHOC2-like"/>
</dbReference>
<dbReference type="InterPro" id="IPR001611">
    <property type="entry name" value="Leu-rich_rpt"/>
</dbReference>
<feature type="transmembrane region" description="Helical" evidence="24">
    <location>
        <begin position="647"/>
        <end position="671"/>
    </location>
</feature>
<dbReference type="FunFam" id="1.10.510.10:FF:000358">
    <property type="entry name" value="Putative leucine-rich repeat receptor-like serine/threonine-protein kinase"/>
    <property type="match status" value="2"/>
</dbReference>
<keyword evidence="6" id="KW-0723">Serine/threonine-protein kinase</keyword>
<evidence type="ECO:0000256" key="6">
    <source>
        <dbReference type="ARBA" id="ARBA00022527"/>
    </source>
</evidence>
<evidence type="ECO:0000256" key="3">
    <source>
        <dbReference type="ARBA" id="ARBA00008684"/>
    </source>
</evidence>
<dbReference type="GO" id="GO:0004674">
    <property type="term" value="F:protein serine/threonine kinase activity"/>
    <property type="evidence" value="ECO:0007669"/>
    <property type="project" value="UniProtKB-KW"/>
</dbReference>
<evidence type="ECO:0000256" key="7">
    <source>
        <dbReference type="ARBA" id="ARBA00022553"/>
    </source>
</evidence>
<evidence type="ECO:0000256" key="8">
    <source>
        <dbReference type="ARBA" id="ARBA00022614"/>
    </source>
</evidence>
<keyword evidence="11 25" id="KW-0732">Signal</keyword>
<keyword evidence="17 24" id="KW-0472">Membrane</keyword>
<feature type="region of interest" description="Disordered" evidence="23">
    <location>
        <begin position="681"/>
        <end position="701"/>
    </location>
</feature>
<dbReference type="FunFam" id="3.30.200.20:FF:000432">
    <property type="entry name" value="LRR receptor-like serine/threonine-protein kinase EFR"/>
    <property type="match status" value="2"/>
</dbReference>
<evidence type="ECO:0000313" key="28">
    <source>
        <dbReference type="Proteomes" id="UP001187471"/>
    </source>
</evidence>
<keyword evidence="12" id="KW-0677">Repeat</keyword>
<dbReference type="SMART" id="SM00365">
    <property type="entry name" value="LRR_SD22"/>
    <property type="match status" value="5"/>
</dbReference>
<keyword evidence="7" id="KW-0597">Phosphoprotein</keyword>
<evidence type="ECO:0000256" key="12">
    <source>
        <dbReference type="ARBA" id="ARBA00022737"/>
    </source>
</evidence>
<accession>A0AA88U4G4</accession>
<dbReference type="EC" id="2.7.11.1" evidence="4"/>
<dbReference type="SUPFAM" id="SSF52058">
    <property type="entry name" value="L domain-like"/>
    <property type="match status" value="3"/>
</dbReference>
<dbReference type="PROSITE" id="PS00107">
    <property type="entry name" value="PROTEIN_KINASE_ATP"/>
    <property type="match status" value="2"/>
</dbReference>
<dbReference type="Gene3D" id="1.10.510.10">
    <property type="entry name" value="Transferase(Phosphotransferase) domain 1"/>
    <property type="match status" value="2"/>
</dbReference>
<evidence type="ECO:0000256" key="2">
    <source>
        <dbReference type="ARBA" id="ARBA00004479"/>
    </source>
</evidence>
<dbReference type="SUPFAM" id="SSF56112">
    <property type="entry name" value="Protein kinase-like (PK-like)"/>
    <property type="match status" value="2"/>
</dbReference>
<dbReference type="SMART" id="SM00220">
    <property type="entry name" value="S_TKc"/>
    <property type="match status" value="2"/>
</dbReference>
<keyword evidence="8" id="KW-0433">Leucine-rich repeat</keyword>
<evidence type="ECO:0000256" key="14">
    <source>
        <dbReference type="ARBA" id="ARBA00022777"/>
    </source>
</evidence>
<comment type="catalytic activity">
    <reaction evidence="21">
        <text>L-seryl-[protein] + ATP = O-phospho-L-seryl-[protein] + ADP + H(+)</text>
        <dbReference type="Rhea" id="RHEA:17989"/>
        <dbReference type="Rhea" id="RHEA-COMP:9863"/>
        <dbReference type="Rhea" id="RHEA-COMP:11604"/>
        <dbReference type="ChEBI" id="CHEBI:15378"/>
        <dbReference type="ChEBI" id="CHEBI:29999"/>
        <dbReference type="ChEBI" id="CHEBI:30616"/>
        <dbReference type="ChEBI" id="CHEBI:83421"/>
        <dbReference type="ChEBI" id="CHEBI:456216"/>
        <dbReference type="EC" id="2.7.11.1"/>
    </reaction>
</comment>
<evidence type="ECO:0000256" key="10">
    <source>
        <dbReference type="ARBA" id="ARBA00022692"/>
    </source>
</evidence>
<sequence>MNSKLISLSCFLSCAIFCMHSTESAASTTFGSTNETDRQALLAIKSLVEDPFQALNLWNSSLHFCRWYGVSCGRRHQRVTSLNISSLGLVGSLSPYIGNLTFLRELNLQNNGFHAIIPQEIGRLFRLQYLRLANNSFQGKLPINLARCFDIRVIALSRNNLEAELPTELSSLSKLYELSLSRNKFTGMVPPLFANLSSLGILDLSRNNFHGSIPVELGQLSNLVLFDLTSNKFSGVVPAQLFNISTIQVFSVADNMLTASLPPDLGHSLPKLKLFLADFNDFSGLVPASLANASGLVKIRIGDNAFSGRIPLNLGGLQELQVLDLGVNLFGTEKANDIGFISSLTNCTNLRTLILSQIQIGGVLPDSIANLSTKLASLSLEQNYISGNIPVGIENLVTLSYLKLDSNMLSGSIPESIGKLTNLEELYLHSNNISGEIPSSIGNITGLSLLNIRENKLGGGIPVSLGHCTKLQGLDLSHNQLNGAIPEQVFSLSSLSLHLDLSWNNLSGRLRESVGGLFNLGRLDISNNKLSGELDFGNLEVLEFLSMQGNLFEGNIPQILSNLRGIQAIDLSRNNLSGQIPRSLVRLPFIRNLNLSFNMLEGEVPNEGFFQNTSRFSISGNKNLCGGVKSLRLPACHSKKISTWKSVGIRVTVTGLIVLLLLACACAIWYWRRSQKLKASSDSPFHKQHPWTRRSKAKRSLESPLGTQYPKVSYAELHQATDGFSLSNLIGKGRHSLVYKGALNISEQTVAVKVVDLYKRGAKKSFTAECDALRNIRHRNLVKIVTSCVGKDFKGRDFKALVYELMPNGSLESWLHPSSEVLDSKNLSLIHRLNIAIDVASALHYLHNCCETPIIHRDLKPSNILLDNDLCAHVGDFGLARFLLASAERSKRVRSNGIAGTIGYIALEYGIGGPGSTLVDVYSYGILLLEMFTGKRPTDGMFQDDFNLHNYVKMSLPERVMWIVDPLIVPPGPGEDESSNMTGQRTRDNRGTVEECLASILQIGVICSAQLPRERMDAADVLTRLNAIRSTILVITYLANGIGNFPFDPRIKWEGNETRQGLLSMVSSPCKPTNEIKNIREHSAPYTLRRIYLAFYAAATGDATFIKFTNETDRRALLALKDLIPGDTLSSWNDSILFCHWQGVKCSLRHQRVTMLDLSKLNLVGILSPHFGNLTFLRAIYLDNNKFHGIVPPQIGRLFRLQHLSLSNNSFQGSIPQEIGNLARLEYLGLHENMLGSSIPQSIGKLSNLQGLYLYTNSISGEIPSSISNITLLSILALAENMLEGSIPIALGNCTKLQALDLGTNHLTGVIPEQIFKLSSLSIGIFLNGNHLSGQLSSQVGNLINLGKLSVNGNKLSGEIPAALGNCPVLEFLYMQNNLFEGTIPSSLQRLKGIQVMDLSQNNLSGRIPKFLGTLPLVQFLNLSHNRFKGEVPTEGVVFSNISAFSIVGNTKLCGGIQALKLAACAKEAPGTRRSNFPLKMVPLIILPVVLLLACLSITFYRLGRSKQQTSSPLVLPVHYPKFTYSDLFQATDGFSLTNLIGDGRYGSVYKGVLASSGQTIAVKVLKLQEHGANKSFMTECDALRELRHRNLVKIITSCSSIDLQRNDFKALVFDFMPNGSLDSWLHTTRVEEQDSRNLNLVQRLNIAIDVATALEYLHHHCEIPIIHCDLKPSNILLDGQLCAHVGDFGIARFLLASPGSLSHTQSSSIGIRGTVGYVAPEYGMGEGVSTQGDIYSYGILLLETFTGKDPTGSMFVDNFSLRNYVETALPDRVMEIVDPRMRWKRKENSRQTEEDEVDITKAELCLASILKIGVLCCAELPRERMDVRDAAVELQRIRKVLLGVGREQVVTFH</sequence>
<evidence type="ECO:0000256" key="25">
    <source>
        <dbReference type="SAM" id="SignalP"/>
    </source>
</evidence>
<evidence type="ECO:0000256" key="24">
    <source>
        <dbReference type="SAM" id="Phobius"/>
    </source>
</evidence>
<feature type="domain" description="Protein kinase" evidence="26">
    <location>
        <begin position="1535"/>
        <end position="1805"/>
    </location>
</feature>
<comment type="subcellular location">
    <subcellularLocation>
        <location evidence="1">Cell membrane</location>
        <topology evidence="1">Single-pass membrane protein</topology>
    </subcellularLocation>
    <subcellularLocation>
        <location evidence="2">Membrane</location>
        <topology evidence="2">Single-pass type I membrane protein</topology>
    </subcellularLocation>
</comment>
<dbReference type="InterPro" id="IPR017441">
    <property type="entry name" value="Protein_kinase_ATP_BS"/>
</dbReference>
<comment type="similarity">
    <text evidence="3">Belongs to the protein kinase superfamily. Ser/Thr protein kinase family.</text>
</comment>
<dbReference type="InterPro" id="IPR050647">
    <property type="entry name" value="Plant_LRR-RLKs"/>
</dbReference>
<keyword evidence="16 24" id="KW-1133">Transmembrane helix</keyword>